<accession>A0A381WHG4</accession>
<evidence type="ECO:0000313" key="1">
    <source>
        <dbReference type="EMBL" id="SVA51363.1"/>
    </source>
</evidence>
<dbReference type="AlphaFoldDB" id="A0A381WHG4"/>
<name>A0A381WHG4_9ZZZZ</name>
<organism evidence="1">
    <name type="scientific">marine metagenome</name>
    <dbReference type="NCBI Taxonomy" id="408172"/>
    <lineage>
        <taxon>unclassified sequences</taxon>
        <taxon>metagenomes</taxon>
        <taxon>ecological metagenomes</taxon>
    </lineage>
</organism>
<protein>
    <submittedName>
        <fullName evidence="1">Uncharacterized protein</fullName>
    </submittedName>
</protein>
<feature type="non-terminal residue" evidence="1">
    <location>
        <position position="1"/>
    </location>
</feature>
<sequence>VAIRTVAKLANGQKAPGTVGAKHTTYPDGKTVVGDFGKSVRHTDGFWSILLHKPEPVFSDRL</sequence>
<gene>
    <name evidence="1" type="ORF">METZ01_LOCUS104217</name>
</gene>
<proteinExistence type="predicted"/>
<reference evidence="1" key="1">
    <citation type="submission" date="2018-05" db="EMBL/GenBank/DDBJ databases">
        <authorList>
            <person name="Lanie J.A."/>
            <person name="Ng W.-L."/>
            <person name="Kazmierczak K.M."/>
            <person name="Andrzejewski T.M."/>
            <person name="Davidsen T.M."/>
            <person name="Wayne K.J."/>
            <person name="Tettelin H."/>
            <person name="Glass J.I."/>
            <person name="Rusch D."/>
            <person name="Podicherti R."/>
            <person name="Tsui H.-C.T."/>
            <person name="Winkler M.E."/>
        </authorList>
    </citation>
    <scope>NUCLEOTIDE SEQUENCE</scope>
</reference>
<dbReference type="EMBL" id="UINC01011672">
    <property type="protein sequence ID" value="SVA51363.1"/>
    <property type="molecule type" value="Genomic_DNA"/>
</dbReference>